<dbReference type="PANTHER" id="PTHR32234">
    <property type="entry name" value="THIOL:DISULFIDE INTERCHANGE PROTEIN DSBD"/>
    <property type="match status" value="1"/>
</dbReference>
<evidence type="ECO:0000313" key="20">
    <source>
        <dbReference type="EMBL" id="MFC0047534.1"/>
    </source>
</evidence>
<dbReference type="SUPFAM" id="SSF52833">
    <property type="entry name" value="Thioredoxin-like"/>
    <property type="match status" value="1"/>
</dbReference>
<dbReference type="CDD" id="cd02953">
    <property type="entry name" value="DsbDgamma"/>
    <property type="match status" value="1"/>
</dbReference>
<dbReference type="InterPro" id="IPR036249">
    <property type="entry name" value="Thioredoxin-like_sf"/>
</dbReference>
<keyword evidence="10 18" id="KW-1133">Transmembrane helix</keyword>
<evidence type="ECO:0000259" key="19">
    <source>
        <dbReference type="PROSITE" id="PS51352"/>
    </source>
</evidence>
<keyword evidence="7 18" id="KW-0732">Signal</keyword>
<comment type="catalytic activity">
    <reaction evidence="16 18">
        <text>[protein]-dithiol + NAD(+) = [protein]-disulfide + NADH + H(+)</text>
        <dbReference type="Rhea" id="RHEA:18749"/>
        <dbReference type="Rhea" id="RHEA-COMP:10593"/>
        <dbReference type="Rhea" id="RHEA-COMP:10594"/>
        <dbReference type="ChEBI" id="CHEBI:15378"/>
        <dbReference type="ChEBI" id="CHEBI:29950"/>
        <dbReference type="ChEBI" id="CHEBI:50058"/>
        <dbReference type="ChEBI" id="CHEBI:57540"/>
        <dbReference type="ChEBI" id="CHEBI:57945"/>
        <dbReference type="EC" id="1.8.1.8"/>
    </reaction>
</comment>
<feature type="domain" description="Thioredoxin" evidence="19">
    <location>
        <begin position="474"/>
        <end position="610"/>
    </location>
</feature>
<feature type="transmembrane region" description="Helical" evidence="18">
    <location>
        <begin position="450"/>
        <end position="470"/>
    </location>
</feature>
<feature type="transmembrane region" description="Helical" evidence="18">
    <location>
        <begin position="420"/>
        <end position="438"/>
    </location>
</feature>
<comment type="function">
    <text evidence="18">Required to facilitate the formation of correct disulfide bonds in some periplasmic proteins and for the assembly of the periplasmic c-type cytochromes. Acts by transferring electrons from cytoplasmic thioredoxin to the periplasm. This transfer involves a cascade of disulfide bond formation and reduction steps.</text>
</comment>
<feature type="transmembrane region" description="Helical" evidence="18">
    <location>
        <begin position="248"/>
        <end position="268"/>
    </location>
</feature>
<dbReference type="Pfam" id="PF02683">
    <property type="entry name" value="DsbD_TM"/>
    <property type="match status" value="1"/>
</dbReference>
<dbReference type="InterPro" id="IPR035671">
    <property type="entry name" value="DsbD_gamma"/>
</dbReference>
<comment type="caution">
    <text evidence="20">The sequence shown here is derived from an EMBL/GenBank/DDBJ whole genome shotgun (WGS) entry which is preliminary data.</text>
</comment>
<feature type="transmembrane region" description="Helical" evidence="18">
    <location>
        <begin position="327"/>
        <end position="353"/>
    </location>
</feature>
<evidence type="ECO:0000256" key="5">
    <source>
        <dbReference type="ARBA" id="ARBA00022519"/>
    </source>
</evidence>
<dbReference type="RefSeq" id="WP_377240911.1">
    <property type="nucleotide sequence ID" value="NZ_JBHLXP010000001.1"/>
</dbReference>
<dbReference type="InterPro" id="IPR028250">
    <property type="entry name" value="DsbDN"/>
</dbReference>
<evidence type="ECO:0000256" key="11">
    <source>
        <dbReference type="ARBA" id="ARBA00023002"/>
    </source>
</evidence>
<dbReference type="InterPro" id="IPR013766">
    <property type="entry name" value="Thioredoxin_domain"/>
</dbReference>
<comment type="subcellular location">
    <subcellularLocation>
        <location evidence="1 18">Cell inner membrane</location>
        <topology evidence="1 18">Multi-pass membrane protein</topology>
    </subcellularLocation>
</comment>
<keyword evidence="21" id="KW-1185">Reference proteome</keyword>
<keyword evidence="3 18" id="KW-0813">Transport</keyword>
<dbReference type="EMBL" id="JBHLXP010000001">
    <property type="protein sequence ID" value="MFC0047534.1"/>
    <property type="molecule type" value="Genomic_DNA"/>
</dbReference>
<gene>
    <name evidence="18" type="primary">dsbD</name>
    <name evidence="20" type="ORF">ACFFJP_04400</name>
</gene>
<sequence precursor="true">MNKSNLLAAILMFVLLSQSLLTGASADPLQSPQSSQNPLPAQNILSALQQPKFLPVDQAFMLDFAQSGESVRISFQIADGYYLYKHKLKIAGVAVNFSNPALPAGLPHEDEYFGKTEIYRHQLVFDVKLANIDADAKLKVRYQGCAEAGLCYPLQTREIPLISQAPAKPAAAENSADTTSNAAPVSSQIGLAERLSSDKSLLTLGLFFLLGLGLAFTPCVFPMYPILTSIIVGQGQQLSHGRAFRLSFAYVQGMALTYSLLGLVVASAGVKFQAAFQHPAVLIGISVLFVLLAGAMFGWFNLQLPARWTEKLTATSNRQQGGSLKGALVMGALSGLVASPCTTAPLTGVLLYIAQSGDLAYGALVLYILSLGMGLPLLLLGSSGGKWLPKPGAWMDVIKAIFGFLLLSVPLMLLSRIVPAEVLLVLGSLLALGFALYLQQVQQLLKTAVAKSLCWLVATLLVCAVVMANYQQWFAPEPQVQSAAANTQQAGKFIDIKTLADLDAQLLEAKAQNQFVMLDLFAEWCVACKEFEHITFADGGVKTEMAKIRLLRIDVTKATEQDQQVLDKFQVLGLPTLLFFAPNGSELTTSRITGFMGPAEFKAHLIQLQQ</sequence>
<dbReference type="Proteomes" id="UP001589813">
    <property type="component" value="Unassembled WGS sequence"/>
</dbReference>
<evidence type="ECO:0000256" key="18">
    <source>
        <dbReference type="HAMAP-Rule" id="MF_00399"/>
    </source>
</evidence>
<dbReference type="NCBIfam" id="NF001419">
    <property type="entry name" value="PRK00293.1"/>
    <property type="match status" value="1"/>
</dbReference>
<evidence type="ECO:0000313" key="21">
    <source>
        <dbReference type="Proteomes" id="UP001589813"/>
    </source>
</evidence>
<evidence type="ECO:0000256" key="13">
    <source>
        <dbReference type="ARBA" id="ARBA00023136"/>
    </source>
</evidence>
<dbReference type="HAMAP" id="MF_00399">
    <property type="entry name" value="DbsD"/>
    <property type="match status" value="1"/>
</dbReference>
<evidence type="ECO:0000256" key="9">
    <source>
        <dbReference type="ARBA" id="ARBA00022982"/>
    </source>
</evidence>
<keyword evidence="12 18" id="KW-0520">NAD</keyword>
<dbReference type="InterPro" id="IPR017937">
    <property type="entry name" value="Thioredoxin_CS"/>
</dbReference>
<keyword evidence="4 18" id="KW-1003">Cell membrane</keyword>
<feature type="disulfide bond" description="Redox-active" evidence="18">
    <location>
        <begin position="525"/>
        <end position="528"/>
    </location>
</feature>
<keyword evidence="6 18" id="KW-0812">Transmembrane</keyword>
<evidence type="ECO:0000256" key="3">
    <source>
        <dbReference type="ARBA" id="ARBA00022448"/>
    </source>
</evidence>
<feature type="chain" id="PRO_5044926672" description="Thiol:disulfide interchange protein DsbD" evidence="18">
    <location>
        <begin position="27"/>
        <end position="610"/>
    </location>
</feature>
<protein>
    <recommendedName>
        <fullName evidence="18">Thiol:disulfide interchange protein DsbD</fullName>
        <ecNumber evidence="18">1.8.1.8</ecNumber>
    </recommendedName>
    <alternativeName>
        <fullName evidence="18">Protein-disulfide reductase</fullName>
        <shortName evidence="18">Disulfide reductase</shortName>
    </alternativeName>
</protein>
<evidence type="ECO:0000256" key="16">
    <source>
        <dbReference type="ARBA" id="ARBA00047388"/>
    </source>
</evidence>
<keyword evidence="8 18" id="KW-0201">Cytochrome c-type biogenesis</keyword>
<dbReference type="InterPro" id="IPR022910">
    <property type="entry name" value="Thiol_diS_interchange_DbsD"/>
</dbReference>
<evidence type="ECO:0000256" key="14">
    <source>
        <dbReference type="ARBA" id="ARBA00023157"/>
    </source>
</evidence>
<dbReference type="InterPro" id="IPR036929">
    <property type="entry name" value="DsbDN_sf"/>
</dbReference>
<dbReference type="PROSITE" id="PS00194">
    <property type="entry name" value="THIOREDOXIN_1"/>
    <property type="match status" value="1"/>
</dbReference>
<accession>A0ABV6B9I7</accession>
<keyword evidence="11 18" id="KW-0560">Oxidoreductase</keyword>
<evidence type="ECO:0000256" key="7">
    <source>
        <dbReference type="ARBA" id="ARBA00022729"/>
    </source>
</evidence>
<feature type="disulfide bond" description="Redox-active" evidence="18">
    <location>
        <begin position="219"/>
        <end position="341"/>
    </location>
</feature>
<dbReference type="EC" id="1.8.1.8" evidence="18"/>
<keyword evidence="5 18" id="KW-0997">Cell inner membrane</keyword>
<dbReference type="PANTHER" id="PTHR32234:SF0">
    <property type="entry name" value="THIOL:DISULFIDE INTERCHANGE PROTEIN DSBD"/>
    <property type="match status" value="1"/>
</dbReference>
<evidence type="ECO:0000256" key="1">
    <source>
        <dbReference type="ARBA" id="ARBA00004429"/>
    </source>
</evidence>
<dbReference type="PROSITE" id="PS51352">
    <property type="entry name" value="THIOREDOXIN_2"/>
    <property type="match status" value="1"/>
</dbReference>
<keyword evidence="14 18" id="KW-1015">Disulfide bond</keyword>
<feature type="disulfide bond" description="Redox-active" evidence="18">
    <location>
        <begin position="145"/>
        <end position="151"/>
    </location>
</feature>
<evidence type="ECO:0000256" key="8">
    <source>
        <dbReference type="ARBA" id="ARBA00022748"/>
    </source>
</evidence>
<keyword evidence="15 18" id="KW-0676">Redox-active center</keyword>
<feature type="transmembrane region" description="Helical" evidence="18">
    <location>
        <begin position="359"/>
        <end position="381"/>
    </location>
</feature>
<comment type="similarity">
    <text evidence="2 18">Belongs to the thioredoxin family. DsbD subfamily.</text>
</comment>
<evidence type="ECO:0000256" key="4">
    <source>
        <dbReference type="ARBA" id="ARBA00022475"/>
    </source>
</evidence>
<dbReference type="Pfam" id="PF11412">
    <property type="entry name" value="DsbD_N"/>
    <property type="match status" value="1"/>
</dbReference>
<dbReference type="Gene3D" id="2.60.40.1250">
    <property type="entry name" value="Thiol:disulfide interchange protein DsbD, N-terminal domain"/>
    <property type="match status" value="1"/>
</dbReference>
<name>A0ABV6B9I7_9GAMM</name>
<feature type="transmembrane region" description="Helical" evidence="18">
    <location>
        <begin position="280"/>
        <end position="302"/>
    </location>
</feature>
<reference evidence="20 21" key="1">
    <citation type="submission" date="2024-09" db="EMBL/GenBank/DDBJ databases">
        <authorList>
            <person name="Sun Q."/>
            <person name="Mori K."/>
        </authorList>
    </citation>
    <scope>NUCLEOTIDE SEQUENCE [LARGE SCALE GENOMIC DNA]</scope>
    <source>
        <strain evidence="20 21">KCTC 23315</strain>
    </source>
</reference>
<organism evidence="20 21">
    <name type="scientific">Rheinheimera tilapiae</name>
    <dbReference type="NCBI Taxonomy" id="875043"/>
    <lineage>
        <taxon>Bacteria</taxon>
        <taxon>Pseudomonadati</taxon>
        <taxon>Pseudomonadota</taxon>
        <taxon>Gammaproteobacteria</taxon>
        <taxon>Chromatiales</taxon>
        <taxon>Chromatiaceae</taxon>
        <taxon>Rheinheimera</taxon>
    </lineage>
</organism>
<dbReference type="Pfam" id="PF13899">
    <property type="entry name" value="Thioredoxin_7"/>
    <property type="match status" value="1"/>
</dbReference>
<keyword evidence="13 18" id="KW-0472">Membrane</keyword>
<proteinExistence type="inferred from homology"/>
<evidence type="ECO:0000256" key="10">
    <source>
        <dbReference type="ARBA" id="ARBA00022989"/>
    </source>
</evidence>
<evidence type="ECO:0000256" key="12">
    <source>
        <dbReference type="ARBA" id="ARBA00023027"/>
    </source>
</evidence>
<comment type="catalytic activity">
    <reaction evidence="17 18">
        <text>[protein]-dithiol + NADP(+) = [protein]-disulfide + NADPH + H(+)</text>
        <dbReference type="Rhea" id="RHEA:18753"/>
        <dbReference type="Rhea" id="RHEA-COMP:10593"/>
        <dbReference type="Rhea" id="RHEA-COMP:10594"/>
        <dbReference type="ChEBI" id="CHEBI:15378"/>
        <dbReference type="ChEBI" id="CHEBI:29950"/>
        <dbReference type="ChEBI" id="CHEBI:50058"/>
        <dbReference type="ChEBI" id="CHEBI:57783"/>
        <dbReference type="ChEBI" id="CHEBI:58349"/>
        <dbReference type="EC" id="1.8.1.8"/>
    </reaction>
</comment>
<dbReference type="Gene3D" id="3.40.30.10">
    <property type="entry name" value="Glutaredoxin"/>
    <property type="match status" value="1"/>
</dbReference>
<evidence type="ECO:0000256" key="6">
    <source>
        <dbReference type="ARBA" id="ARBA00022692"/>
    </source>
</evidence>
<feature type="signal peptide" evidence="18">
    <location>
        <begin position="1"/>
        <end position="26"/>
    </location>
</feature>
<evidence type="ECO:0000256" key="15">
    <source>
        <dbReference type="ARBA" id="ARBA00023284"/>
    </source>
</evidence>
<keyword evidence="9 18" id="KW-0249">Electron transport</keyword>
<dbReference type="GO" id="GO:0047134">
    <property type="term" value="F:protein-disulfide reductase [NAD(P)H] activity"/>
    <property type="evidence" value="ECO:0007669"/>
    <property type="project" value="UniProtKB-EC"/>
</dbReference>
<dbReference type="InterPro" id="IPR003834">
    <property type="entry name" value="Cyt_c_assmbl_TM_dom"/>
</dbReference>
<evidence type="ECO:0000256" key="17">
    <source>
        <dbReference type="ARBA" id="ARBA00047804"/>
    </source>
</evidence>
<dbReference type="SUPFAM" id="SSF74863">
    <property type="entry name" value="Thiol:disulfide interchange protein DsbD, N-terminal domain (DsbD-alpha)"/>
    <property type="match status" value="1"/>
</dbReference>
<evidence type="ECO:0000256" key="2">
    <source>
        <dbReference type="ARBA" id="ARBA00007241"/>
    </source>
</evidence>
<feature type="transmembrane region" description="Helical" evidence="18">
    <location>
        <begin position="393"/>
        <end position="414"/>
    </location>
</feature>
<feature type="transmembrane region" description="Helical" evidence="18">
    <location>
        <begin position="201"/>
        <end position="227"/>
    </location>
</feature>